<dbReference type="OrthoDB" id="9798174at2"/>
<dbReference type="PROSITE" id="PS50005">
    <property type="entry name" value="TPR"/>
    <property type="match status" value="4"/>
</dbReference>
<keyword evidence="1" id="KW-0677">Repeat</keyword>
<feature type="repeat" description="TPR" evidence="3">
    <location>
        <begin position="41"/>
        <end position="74"/>
    </location>
</feature>
<name>A0A272EVU5_9RHOO</name>
<reference evidence="5 6" key="2">
    <citation type="submission" date="2017-07" db="EMBL/GenBank/DDBJ databases">
        <title>Candidatus Dactylopiibacterium carminicum, a nitrogen-fixing symbiont of the cochineal insect Dactylopius coccus and Dactylopius opuntiae (Hemiptera: Coccoidea: Dactylopiidae).</title>
        <authorList>
            <person name="Vera A."/>
        </authorList>
    </citation>
    <scope>NUCLEOTIDE SEQUENCE [LARGE SCALE GENOMIC DNA]</scope>
    <source>
        <strain evidence="5 6">NFDCM</strain>
    </source>
</reference>
<evidence type="ECO:0000313" key="7">
    <source>
        <dbReference type="Proteomes" id="UP000623509"/>
    </source>
</evidence>
<organism evidence="5 6">
    <name type="scientific">Candidatus Dactylopiibacterium carminicum</name>
    <dbReference type="NCBI Taxonomy" id="857335"/>
    <lineage>
        <taxon>Bacteria</taxon>
        <taxon>Pseudomonadati</taxon>
        <taxon>Pseudomonadota</taxon>
        <taxon>Betaproteobacteria</taxon>
        <taxon>Rhodocyclales</taxon>
        <taxon>Rhodocyclaceae</taxon>
        <taxon>Candidatus Dactylopiibacterium</taxon>
    </lineage>
</organism>
<dbReference type="RefSeq" id="WP_095526084.1">
    <property type="nucleotide sequence ID" value="NZ_MDUX01000117.1"/>
</dbReference>
<dbReference type="PANTHER" id="PTHR44943">
    <property type="entry name" value="CELLULOSE SYNTHASE OPERON PROTEIN C"/>
    <property type="match status" value="1"/>
</dbReference>
<dbReference type="InterPro" id="IPR011990">
    <property type="entry name" value="TPR-like_helical_dom_sf"/>
</dbReference>
<dbReference type="AlphaFoldDB" id="A0A272EVU5"/>
<reference evidence="4 7" key="1">
    <citation type="submission" date="2016-08" db="EMBL/GenBank/DDBJ databases">
        <title>Candidatus Dactylopiibacterium carminicum genome sequence.</title>
        <authorList>
            <person name="Ramirez-Puebla S.T."/>
            <person name="Ormeno-Orrillo E."/>
            <person name="Vera-Ponce De Leon A."/>
            <person name="Luis L."/>
            <person name="Sanchez-Flores A."/>
            <person name="Monica R."/>
            <person name="Martinez-Romero E."/>
        </authorList>
    </citation>
    <scope>NUCLEOTIDE SEQUENCE [LARGE SCALE GENOMIC DNA]</scope>
    <source>
        <strain evidence="4">END1</strain>
    </source>
</reference>
<feature type="repeat" description="TPR" evidence="3">
    <location>
        <begin position="143"/>
        <end position="176"/>
    </location>
</feature>
<dbReference type="Gene3D" id="1.25.40.10">
    <property type="entry name" value="Tetratricopeptide repeat domain"/>
    <property type="match status" value="1"/>
</dbReference>
<feature type="repeat" description="TPR" evidence="3">
    <location>
        <begin position="75"/>
        <end position="108"/>
    </location>
</feature>
<evidence type="ECO:0000313" key="6">
    <source>
        <dbReference type="Proteomes" id="UP000216107"/>
    </source>
</evidence>
<dbReference type="SUPFAM" id="SSF48452">
    <property type="entry name" value="TPR-like"/>
    <property type="match status" value="1"/>
</dbReference>
<comment type="caution">
    <text evidence="5">The sequence shown here is derived from an EMBL/GenBank/DDBJ whole genome shotgun (WGS) entry which is preliminary data.</text>
</comment>
<gene>
    <name evidence="4" type="ORF">BGI27_17575</name>
    <name evidence="5" type="ORF">CGU29_04170</name>
</gene>
<evidence type="ECO:0000256" key="3">
    <source>
        <dbReference type="PROSITE-ProRule" id="PRU00339"/>
    </source>
</evidence>
<evidence type="ECO:0000313" key="5">
    <source>
        <dbReference type="EMBL" id="PAS94227.1"/>
    </source>
</evidence>
<accession>A0A272EVU5</accession>
<sequence>MLIENVLKGLLQGAIAAYYAHNLSEAEKKAFYALEIYPDCGEALNLLGLVYDDLGKLDKAETYLRKAVLVASTEPSIRFNLGSVLRHQMRISDALHCYEEAISMEPGYAPLLFNYANLLASIGRTQEAADFYKKSLAIDPGDVDALNNLGILCWRMHRASDAIECFEKIIKLNSESPRVS</sequence>
<dbReference type="SMART" id="SM00028">
    <property type="entry name" value="TPR"/>
    <property type="match status" value="4"/>
</dbReference>
<proteinExistence type="predicted"/>
<evidence type="ECO:0000313" key="4">
    <source>
        <dbReference type="EMBL" id="KAF7597667.1"/>
    </source>
</evidence>
<keyword evidence="2 3" id="KW-0802">TPR repeat</keyword>
<dbReference type="EMBL" id="MDUX01000117">
    <property type="protein sequence ID" value="KAF7597667.1"/>
    <property type="molecule type" value="Genomic_DNA"/>
</dbReference>
<dbReference type="Proteomes" id="UP000216107">
    <property type="component" value="Unassembled WGS sequence"/>
</dbReference>
<protein>
    <submittedName>
        <fullName evidence="5">Uncharacterized protein</fullName>
    </submittedName>
</protein>
<keyword evidence="7" id="KW-1185">Reference proteome</keyword>
<dbReference type="Proteomes" id="UP000623509">
    <property type="component" value="Unassembled WGS sequence"/>
</dbReference>
<dbReference type="InterPro" id="IPR019734">
    <property type="entry name" value="TPR_rpt"/>
</dbReference>
<dbReference type="Pfam" id="PF13432">
    <property type="entry name" value="TPR_16"/>
    <property type="match status" value="1"/>
</dbReference>
<evidence type="ECO:0000256" key="1">
    <source>
        <dbReference type="ARBA" id="ARBA00022737"/>
    </source>
</evidence>
<dbReference type="Pfam" id="PF13181">
    <property type="entry name" value="TPR_8"/>
    <property type="match status" value="2"/>
</dbReference>
<feature type="repeat" description="TPR" evidence="3">
    <location>
        <begin position="109"/>
        <end position="142"/>
    </location>
</feature>
<dbReference type="InterPro" id="IPR051685">
    <property type="entry name" value="Ycf3/AcsC/BcsC/TPR_MFPF"/>
</dbReference>
<dbReference type="EMBL" id="NMRN01000008">
    <property type="protein sequence ID" value="PAS94227.1"/>
    <property type="molecule type" value="Genomic_DNA"/>
</dbReference>
<dbReference type="PANTHER" id="PTHR44943:SF8">
    <property type="entry name" value="TPR REPEAT-CONTAINING PROTEIN MJ0263"/>
    <property type="match status" value="1"/>
</dbReference>
<evidence type="ECO:0000256" key="2">
    <source>
        <dbReference type="ARBA" id="ARBA00022803"/>
    </source>
</evidence>